<dbReference type="Gene3D" id="6.10.250.3370">
    <property type="match status" value="1"/>
</dbReference>
<feature type="domain" description="Aerobactin siderophore biosynthesis IucA/IucC-like C-terminal" evidence="3">
    <location>
        <begin position="620"/>
        <end position="776"/>
    </location>
</feature>
<protein>
    <submittedName>
        <fullName evidence="4">GNAT family N-acetyltransferase</fullName>
    </submittedName>
</protein>
<dbReference type="Pfam" id="PF13523">
    <property type="entry name" value="Acetyltransf_8"/>
    <property type="match status" value="1"/>
</dbReference>
<keyword evidence="5" id="KW-1185">Reference proteome</keyword>
<dbReference type="PANTHER" id="PTHR34384">
    <property type="entry name" value="L-2,3-DIAMINOPROPANOATE--CITRATE LIGASE"/>
    <property type="match status" value="1"/>
</dbReference>
<dbReference type="GO" id="GO:0019290">
    <property type="term" value="P:siderophore biosynthetic process"/>
    <property type="evidence" value="ECO:0007669"/>
    <property type="project" value="InterPro"/>
</dbReference>
<dbReference type="PANTHER" id="PTHR34384:SF6">
    <property type="entry name" value="STAPHYLOFERRIN B SYNTHASE"/>
    <property type="match status" value="1"/>
</dbReference>
<keyword evidence="4" id="KW-0808">Transferase</keyword>
<dbReference type="Gene3D" id="1.10.510.40">
    <property type="match status" value="1"/>
</dbReference>
<dbReference type="AlphaFoldDB" id="A0A3M7L691"/>
<dbReference type="InterPro" id="IPR022770">
    <property type="entry name" value="IucA/IucC-like_C"/>
</dbReference>
<dbReference type="InterPro" id="IPR007310">
    <property type="entry name" value="Aerobactin_biosyn_IucA/IucC_N"/>
</dbReference>
<comment type="caution">
    <text evidence="4">The sequence shown here is derived from an EMBL/GenBank/DDBJ whole genome shotgun (WGS) entry which is preliminary data.</text>
</comment>
<dbReference type="GO" id="GO:0016881">
    <property type="term" value="F:acid-amino acid ligase activity"/>
    <property type="evidence" value="ECO:0007669"/>
    <property type="project" value="UniProtKB-ARBA"/>
</dbReference>
<reference evidence="4 5" key="1">
    <citation type="submission" date="2018-08" db="EMBL/GenBank/DDBJ databases">
        <title>Chryseobacterium nematophagum: a novel matrix digesting pathogen of nematodes.</title>
        <authorList>
            <person name="Page A."/>
            <person name="Roberts M."/>
            <person name="Felix M.-A."/>
            <person name="Weir W."/>
        </authorList>
    </citation>
    <scope>NUCLEOTIDE SEQUENCE [LARGE SCALE GENOMIC DNA]</scope>
    <source>
        <strain evidence="4 5">JUb275</strain>
    </source>
</reference>
<dbReference type="EMBL" id="QWIV01000014">
    <property type="protein sequence ID" value="RMZ58238.1"/>
    <property type="molecule type" value="Genomic_DNA"/>
</dbReference>
<accession>A0A3M7L691</accession>
<evidence type="ECO:0000259" key="2">
    <source>
        <dbReference type="Pfam" id="PF04183"/>
    </source>
</evidence>
<evidence type="ECO:0000259" key="3">
    <source>
        <dbReference type="Pfam" id="PF06276"/>
    </source>
</evidence>
<comment type="pathway">
    <text evidence="1">Siderophore biosynthesis.</text>
</comment>
<organism evidence="4 5">
    <name type="scientific">Chryseobacterium nematophagum</name>
    <dbReference type="NCBI Taxonomy" id="2305228"/>
    <lineage>
        <taxon>Bacteria</taxon>
        <taxon>Pseudomonadati</taxon>
        <taxon>Bacteroidota</taxon>
        <taxon>Flavobacteriia</taxon>
        <taxon>Flavobacteriales</taxon>
        <taxon>Weeksellaceae</taxon>
        <taxon>Chryseobacterium group</taxon>
        <taxon>Chryseobacterium</taxon>
    </lineage>
</organism>
<dbReference type="Gene3D" id="3.40.630.30">
    <property type="match status" value="1"/>
</dbReference>
<gene>
    <name evidence="4" type="ORF">D1632_11445</name>
</gene>
<evidence type="ECO:0000256" key="1">
    <source>
        <dbReference type="ARBA" id="ARBA00004924"/>
    </source>
</evidence>
<feature type="domain" description="Aerobactin siderophore biosynthesis IucA/IucC N-terminal" evidence="2">
    <location>
        <begin position="348"/>
        <end position="598"/>
    </location>
</feature>
<dbReference type="InterPro" id="IPR016181">
    <property type="entry name" value="Acyl_CoA_acyltransferase"/>
</dbReference>
<dbReference type="SUPFAM" id="SSF55729">
    <property type="entry name" value="Acyl-CoA N-acyltransferases (Nat)"/>
    <property type="match status" value="1"/>
</dbReference>
<dbReference type="RefSeq" id="WP_122547395.1">
    <property type="nucleotide sequence ID" value="NZ_QWIV01000014.1"/>
</dbReference>
<dbReference type="GO" id="GO:0016740">
    <property type="term" value="F:transferase activity"/>
    <property type="evidence" value="ECO:0007669"/>
    <property type="project" value="UniProtKB-KW"/>
</dbReference>
<dbReference type="Proteomes" id="UP000267524">
    <property type="component" value="Unassembled WGS sequence"/>
</dbReference>
<name>A0A3M7L691_9FLAO</name>
<dbReference type="Pfam" id="PF04183">
    <property type="entry name" value="IucA_IucC"/>
    <property type="match status" value="1"/>
</dbReference>
<evidence type="ECO:0000313" key="4">
    <source>
        <dbReference type="EMBL" id="RMZ58238.1"/>
    </source>
</evidence>
<evidence type="ECO:0000313" key="5">
    <source>
        <dbReference type="Proteomes" id="UP000267524"/>
    </source>
</evidence>
<dbReference type="Pfam" id="PF06276">
    <property type="entry name" value="FhuF"/>
    <property type="match status" value="1"/>
</dbReference>
<dbReference type="Gene3D" id="3.30.310.280">
    <property type="match status" value="1"/>
</dbReference>
<dbReference type="InterPro" id="IPR037455">
    <property type="entry name" value="LucA/IucC-like"/>
</dbReference>
<sequence length="801" mass="94663">MKAINEKIFSKEFTGWGKFEICHFNLQEHSSIIHHWVNKSYAEYWQMQNTTIQEVTNAYESLIKDQNNSIYMGYFNGQPAFLLECYSPIESQLTQFYTPKDSDKGMHILTAPCEEKIPSFTWNIFQTIIEFIFSDHTIHRIIVEPDIRNEKIHKLNFKAGFVYEKKIKLPNKEAYLGFCNREDFFNSLEKTIHTHHQPMNQNLIISPQKTIEHLTPENWHKANSFIVQKAISEFSHEMLLTPELETIIQDWHHYKLCPKTNPENIVYRFKAKKLALDHWMIDKESIKKTKNEKELSLDAVHFMIEFKEDLGFSETVLPVYIEEIISTLNGRAQIYGRENNAQILADADYQSIEGSMTGHPTFLANNGRIGFDADDYYKYAPESQNEIKLIWIALKKEQCVMATIQSMSYEELLEHEISASEKLRFDRTLLELELQPENFYYIPIHPWQWYNKMNTIFAIEIGRQNIILLGETQDYYKAQQSIRTFYNISNPQKFYVKTALSILNMGFMRGLSPYYMNSTPAVNEWLEELLIDDPYLKQRNFILLKEIAAIGFRSEYYEKALGNNNTPYTKMLATLWRESPNQYIGENQRIMTMASLLHVDNQDNALVSQLIQKSGLSIKNWLSKYFDVYLMPMIHCFYQYDLVFMPHGENLILVMEDHVPVKIFMKDISEEIAIFNQDIELPENVSRVRLEMPDYIQLLSIYTDVFDCFFRYLSAVLYEHSGFSDEDFWQLVAEKIFSYQEEMPHLKEKFVRFDIFEEKFKRSCLNRIQIKNNKHMLNLADPAGSLQFFGDLENPIHKYKK</sequence>
<proteinExistence type="predicted"/>